<evidence type="ECO:0000313" key="2">
    <source>
        <dbReference type="Proteomes" id="UP000004947"/>
    </source>
</evidence>
<reference evidence="1 2" key="1">
    <citation type="journal article" date="2010" name="J. Bacteriol.">
        <title>Genome sequence of Lentisphaera araneosa HTCC2155T, the type species of the order Lentisphaerales in the phylum Lentisphaerae.</title>
        <authorList>
            <person name="Thrash J.C."/>
            <person name="Cho J.C."/>
            <person name="Vergin K.L."/>
            <person name="Morris R.M."/>
            <person name="Giovannoni S.J."/>
        </authorList>
    </citation>
    <scope>NUCLEOTIDE SEQUENCE [LARGE SCALE GENOMIC DNA]</scope>
    <source>
        <strain evidence="1 2">HTCC2155</strain>
    </source>
</reference>
<sequence length="146" mass="16782">MKYVLLMFLAFSLNAKDLKEDIDDWLAGRKIQILKTTVKDFWPDKTEKKEERITLAKVENQKILIDTNEELAVLVKVPGLKEIGKGRTDGVVVTSFKYKHDGKSLRILAVFEYKKALTKRTLSQVTFKTSHVQESKVRYAIIPSQP</sequence>
<accession>A6DRY5</accession>
<dbReference type="STRING" id="313628.LNTAR_08056"/>
<dbReference type="RefSeq" id="WP_007280603.1">
    <property type="nucleotide sequence ID" value="NZ_ABCK01000027.1"/>
</dbReference>
<evidence type="ECO:0000313" key="1">
    <source>
        <dbReference type="EMBL" id="EDM25560.1"/>
    </source>
</evidence>
<proteinExistence type="predicted"/>
<protein>
    <submittedName>
        <fullName evidence="1">Uncharacterized protein</fullName>
    </submittedName>
</protein>
<name>A6DRY5_9BACT</name>
<gene>
    <name evidence="1" type="ORF">LNTAR_08056</name>
</gene>
<keyword evidence="2" id="KW-1185">Reference proteome</keyword>
<dbReference type="AlphaFoldDB" id="A6DRY5"/>
<organism evidence="1 2">
    <name type="scientific">Lentisphaera araneosa HTCC2155</name>
    <dbReference type="NCBI Taxonomy" id="313628"/>
    <lineage>
        <taxon>Bacteria</taxon>
        <taxon>Pseudomonadati</taxon>
        <taxon>Lentisphaerota</taxon>
        <taxon>Lentisphaeria</taxon>
        <taxon>Lentisphaerales</taxon>
        <taxon>Lentisphaeraceae</taxon>
        <taxon>Lentisphaera</taxon>
    </lineage>
</organism>
<dbReference type="EMBL" id="ABCK01000027">
    <property type="protein sequence ID" value="EDM25560.1"/>
    <property type="molecule type" value="Genomic_DNA"/>
</dbReference>
<dbReference type="Proteomes" id="UP000004947">
    <property type="component" value="Unassembled WGS sequence"/>
</dbReference>
<comment type="caution">
    <text evidence="1">The sequence shown here is derived from an EMBL/GenBank/DDBJ whole genome shotgun (WGS) entry which is preliminary data.</text>
</comment>